<evidence type="ECO:0000256" key="2">
    <source>
        <dbReference type="ARBA" id="ARBA00023002"/>
    </source>
</evidence>
<evidence type="ECO:0000313" key="6">
    <source>
        <dbReference type="EMBL" id="CAF9937036.1"/>
    </source>
</evidence>
<protein>
    <recommendedName>
        <fullName evidence="4 5">Tyrosinase copper-binding domain-containing protein</fullName>
    </recommendedName>
</protein>
<dbReference type="PROSITE" id="PS00497">
    <property type="entry name" value="TYROSINASE_1"/>
    <property type="match status" value="1"/>
</dbReference>
<dbReference type="GO" id="GO:0016491">
    <property type="term" value="F:oxidoreductase activity"/>
    <property type="evidence" value="ECO:0007669"/>
    <property type="project" value="UniProtKB-KW"/>
</dbReference>
<accession>A0A8H3G6G5</accession>
<keyword evidence="3" id="KW-0732">Signal</keyword>
<organism evidence="6 7">
    <name type="scientific">Heterodermia speciosa</name>
    <dbReference type="NCBI Taxonomy" id="116794"/>
    <lineage>
        <taxon>Eukaryota</taxon>
        <taxon>Fungi</taxon>
        <taxon>Dikarya</taxon>
        <taxon>Ascomycota</taxon>
        <taxon>Pezizomycotina</taxon>
        <taxon>Lecanoromycetes</taxon>
        <taxon>OSLEUM clade</taxon>
        <taxon>Lecanoromycetidae</taxon>
        <taxon>Caliciales</taxon>
        <taxon>Physciaceae</taxon>
        <taxon>Heterodermia</taxon>
    </lineage>
</organism>
<evidence type="ECO:0000313" key="7">
    <source>
        <dbReference type="Proteomes" id="UP000664521"/>
    </source>
</evidence>
<dbReference type="Gene3D" id="1.10.1280.10">
    <property type="entry name" value="Di-copper center containing domain from catechol oxidase"/>
    <property type="match status" value="1"/>
</dbReference>
<feature type="domain" description="Tyrosinase copper-binding" evidence="5">
    <location>
        <begin position="295"/>
        <end position="306"/>
    </location>
</feature>
<sequence length="336" mass="37231">MKFSTTVFAFLGLLSSVRADEAAFRALEKQSNLLQLQALNASQTGCTSANVAVRREWSTLPTKEKHSYINAVKCLRRLPPLNLPSLVPGVRSRFDDYQAVHINSTFIIHFNGRFLPWHRYFVSVYEQALRSQCNYTGYQPYWEWSTFANDPVASPLFDGSNTSISGNGAKVPHDDFSYTIPYSGGLHNTCPAQDGGGCLTTGPFANLTVNLGPVNSNASLPGWVGSGTGLDYNPRCLTRDMGSYWSNYTGWDNVTTLLEADDFATFATLLTQGVHRGGHFTIGGLNNDLFTSPGDPAFFFHHAQIDRIWTLWQNLNLTKRGTEIAGTSTWFNCMHS</sequence>
<dbReference type="Proteomes" id="UP000664521">
    <property type="component" value="Unassembled WGS sequence"/>
</dbReference>
<keyword evidence="1" id="KW-0479">Metal-binding</keyword>
<dbReference type="InterPro" id="IPR008922">
    <property type="entry name" value="Di-copper_centre_dom_sf"/>
</dbReference>
<dbReference type="GO" id="GO:0046872">
    <property type="term" value="F:metal ion binding"/>
    <property type="evidence" value="ECO:0007669"/>
    <property type="project" value="UniProtKB-KW"/>
</dbReference>
<dbReference type="PRINTS" id="PR00092">
    <property type="entry name" value="TYROSINASE"/>
</dbReference>
<dbReference type="AlphaFoldDB" id="A0A8H3G6G5"/>
<dbReference type="PANTHER" id="PTHR11474:SF125">
    <property type="entry name" value="N-ACETYL-6-HYDROXYTRYPTOPHAN OXIDASE IVOB-RELATED"/>
    <property type="match status" value="1"/>
</dbReference>
<feature type="domain" description="Tyrosinase copper-binding" evidence="4">
    <location>
        <begin position="109"/>
        <end position="126"/>
    </location>
</feature>
<evidence type="ECO:0000256" key="1">
    <source>
        <dbReference type="ARBA" id="ARBA00022723"/>
    </source>
</evidence>
<comment type="caution">
    <text evidence="6">The sequence shown here is derived from an EMBL/GenBank/DDBJ whole genome shotgun (WGS) entry which is preliminary data.</text>
</comment>
<keyword evidence="7" id="KW-1185">Reference proteome</keyword>
<dbReference type="InterPro" id="IPR002227">
    <property type="entry name" value="Tyrosinase_Cu-bd"/>
</dbReference>
<feature type="signal peptide" evidence="3">
    <location>
        <begin position="1"/>
        <end position="19"/>
    </location>
</feature>
<proteinExistence type="predicted"/>
<evidence type="ECO:0000259" key="4">
    <source>
        <dbReference type="PROSITE" id="PS00497"/>
    </source>
</evidence>
<dbReference type="Pfam" id="PF00264">
    <property type="entry name" value="Tyrosinase"/>
    <property type="match status" value="1"/>
</dbReference>
<keyword evidence="2" id="KW-0560">Oxidoreductase</keyword>
<gene>
    <name evidence="6" type="ORF">HETSPECPRED_010536</name>
</gene>
<dbReference type="SUPFAM" id="SSF48056">
    <property type="entry name" value="Di-copper centre-containing domain"/>
    <property type="match status" value="1"/>
</dbReference>
<reference evidence="6" key="1">
    <citation type="submission" date="2021-03" db="EMBL/GenBank/DDBJ databases">
        <authorList>
            <person name="Tagirdzhanova G."/>
        </authorList>
    </citation>
    <scope>NUCLEOTIDE SEQUENCE</scope>
</reference>
<dbReference type="EMBL" id="CAJPDS010000097">
    <property type="protein sequence ID" value="CAF9937036.1"/>
    <property type="molecule type" value="Genomic_DNA"/>
</dbReference>
<name>A0A8H3G6G5_9LECA</name>
<evidence type="ECO:0000259" key="5">
    <source>
        <dbReference type="PROSITE" id="PS00498"/>
    </source>
</evidence>
<dbReference type="PANTHER" id="PTHR11474">
    <property type="entry name" value="TYROSINASE FAMILY MEMBER"/>
    <property type="match status" value="1"/>
</dbReference>
<dbReference type="InterPro" id="IPR050316">
    <property type="entry name" value="Tyrosinase/Hemocyanin"/>
</dbReference>
<feature type="chain" id="PRO_5034833331" description="Tyrosinase copper-binding domain-containing protein" evidence="3">
    <location>
        <begin position="20"/>
        <end position="336"/>
    </location>
</feature>
<evidence type="ECO:0000256" key="3">
    <source>
        <dbReference type="SAM" id="SignalP"/>
    </source>
</evidence>
<dbReference type="PROSITE" id="PS00498">
    <property type="entry name" value="TYROSINASE_2"/>
    <property type="match status" value="1"/>
</dbReference>
<dbReference type="OrthoDB" id="6132182at2759"/>